<dbReference type="Proteomes" id="UP000474758">
    <property type="component" value="Unassembled WGS sequence"/>
</dbReference>
<dbReference type="InterPro" id="IPR021136">
    <property type="entry name" value="Flagellar_hook_control-like_C"/>
</dbReference>
<organism evidence="3 4">
    <name type="scientific">Paragemmobacter kunshanensis</name>
    <dbReference type="NCBI Taxonomy" id="2583234"/>
    <lineage>
        <taxon>Bacteria</taxon>
        <taxon>Pseudomonadati</taxon>
        <taxon>Pseudomonadota</taxon>
        <taxon>Alphaproteobacteria</taxon>
        <taxon>Rhodobacterales</taxon>
        <taxon>Paracoccaceae</taxon>
        <taxon>Paragemmobacter</taxon>
    </lineage>
</organism>
<feature type="region of interest" description="Disordered" evidence="1">
    <location>
        <begin position="266"/>
        <end position="289"/>
    </location>
</feature>
<dbReference type="Gene3D" id="3.30.750.140">
    <property type="match status" value="1"/>
</dbReference>
<feature type="region of interest" description="Disordered" evidence="1">
    <location>
        <begin position="404"/>
        <end position="433"/>
    </location>
</feature>
<accession>A0A6M1U7W5</accession>
<dbReference type="InterPro" id="IPR038610">
    <property type="entry name" value="FliK-like_C_sf"/>
</dbReference>
<dbReference type="InterPro" id="IPR052563">
    <property type="entry name" value="FliK"/>
</dbReference>
<reference evidence="3 4" key="1">
    <citation type="submission" date="2020-02" db="EMBL/GenBank/DDBJ databases">
        <title>Rhodobacter translucens sp. nov., a novel bacterium isolated from activated sludge.</title>
        <authorList>
            <person name="Liu J."/>
        </authorList>
    </citation>
    <scope>NUCLEOTIDE SEQUENCE [LARGE SCALE GENOMIC DNA]</scope>
    <source>
        <strain evidence="3 4">HX-7-19</strain>
    </source>
</reference>
<keyword evidence="4" id="KW-1185">Reference proteome</keyword>
<proteinExistence type="predicted"/>
<dbReference type="RefSeq" id="WP_165047287.1">
    <property type="nucleotide sequence ID" value="NZ_JAALFE010000003.1"/>
</dbReference>
<name>A0A6M1U7W5_9RHOB</name>
<dbReference type="PANTHER" id="PTHR37533">
    <property type="entry name" value="FLAGELLAR HOOK-LENGTH CONTROL PROTEIN"/>
    <property type="match status" value="1"/>
</dbReference>
<sequence>MTLPEPIQSPRAARGDVIAAMIGAAGGAPGATKAEGGPVGDFALTLADAMGAEGAGEAGNEALIAGAVALDEAMPGAAEVSGVVLEDLGQLAALMPATTAAMSGAVTEADLAGTAAPEQAAPPPGAALQAALAGMGDAATPAEAEGESADAAGPEAETEDTDEAEVDLQLVLAAPLTEAPAPVAALPQGEGEKAIAAAVSVAVAGGLAQPMMQQQATRPAAPLPGGPLAALQGEETGEWAEGLPVEATEGPVTAEETARRREALGLTPAAGAVAEPAARQAGGERPTPAPAEAITPAAGQTAPLPQQAPAMAGPAQPTQAAAFAAQAPIATDRPGWEGAIADRIAAELSGDGQQIDLDLAPEHLGRLKIRLDMTDGQAQVRFVTETPEAARLLQQNEHRLSESLSRAGLSLGGQETTSRDPQGDPSARGGKAGGLVVERPAEARTGTLAGGLSGGPAGAAARGLVNLIA</sequence>
<feature type="region of interest" description="Disordered" evidence="1">
    <location>
        <begin position="131"/>
        <end position="160"/>
    </location>
</feature>
<dbReference type="Pfam" id="PF02120">
    <property type="entry name" value="Flg_hook"/>
    <property type="match status" value="1"/>
</dbReference>
<feature type="compositionally biased region" description="Low complexity" evidence="1">
    <location>
        <begin position="131"/>
        <end position="155"/>
    </location>
</feature>
<evidence type="ECO:0000256" key="1">
    <source>
        <dbReference type="SAM" id="MobiDB-lite"/>
    </source>
</evidence>
<protein>
    <recommendedName>
        <fullName evidence="2">Flagellar hook-length control protein-like C-terminal domain-containing protein</fullName>
    </recommendedName>
</protein>
<dbReference type="EMBL" id="JAALFE010000003">
    <property type="protein sequence ID" value="NGQ90051.1"/>
    <property type="molecule type" value="Genomic_DNA"/>
</dbReference>
<dbReference type="PANTHER" id="PTHR37533:SF2">
    <property type="entry name" value="FLAGELLAR HOOK-LENGTH CONTROL PROTEIN"/>
    <property type="match status" value="1"/>
</dbReference>
<feature type="domain" description="Flagellar hook-length control protein-like C-terminal" evidence="2">
    <location>
        <begin position="342"/>
        <end position="422"/>
    </location>
</feature>
<comment type="caution">
    <text evidence="3">The sequence shown here is derived from an EMBL/GenBank/DDBJ whole genome shotgun (WGS) entry which is preliminary data.</text>
</comment>
<evidence type="ECO:0000313" key="3">
    <source>
        <dbReference type="EMBL" id="NGQ90051.1"/>
    </source>
</evidence>
<dbReference type="AlphaFoldDB" id="A0A6M1U7W5"/>
<feature type="compositionally biased region" description="Low complexity" evidence="1">
    <location>
        <begin position="269"/>
        <end position="283"/>
    </location>
</feature>
<evidence type="ECO:0000259" key="2">
    <source>
        <dbReference type="Pfam" id="PF02120"/>
    </source>
</evidence>
<dbReference type="CDD" id="cd17470">
    <property type="entry name" value="T3SS_Flik_C"/>
    <property type="match status" value="1"/>
</dbReference>
<evidence type="ECO:0000313" key="4">
    <source>
        <dbReference type="Proteomes" id="UP000474758"/>
    </source>
</evidence>
<gene>
    <name evidence="3" type="ORF">G5V65_04025</name>
</gene>